<protein>
    <submittedName>
        <fullName evidence="4">DUF3857 domain-containing protein</fullName>
    </submittedName>
</protein>
<evidence type="ECO:0000259" key="3">
    <source>
        <dbReference type="Pfam" id="PF12969"/>
    </source>
</evidence>
<feature type="signal peptide" evidence="1">
    <location>
        <begin position="1"/>
        <end position="26"/>
    </location>
</feature>
<keyword evidence="5" id="KW-1185">Reference proteome</keyword>
<dbReference type="Gene3D" id="2.60.120.1130">
    <property type="match status" value="1"/>
</dbReference>
<evidence type="ECO:0000313" key="4">
    <source>
        <dbReference type="EMBL" id="MEA5257456.1"/>
    </source>
</evidence>
<dbReference type="RefSeq" id="WP_323247841.1">
    <property type="nucleotide sequence ID" value="NZ_JAYFUL010000007.1"/>
</dbReference>
<dbReference type="Gene3D" id="3.10.620.30">
    <property type="match status" value="1"/>
</dbReference>
<dbReference type="SUPFAM" id="SSF54001">
    <property type="entry name" value="Cysteine proteinases"/>
    <property type="match status" value="1"/>
</dbReference>
<dbReference type="Pfam" id="PF01841">
    <property type="entry name" value="Transglut_core"/>
    <property type="match status" value="1"/>
</dbReference>
<feature type="chain" id="PRO_5046315868" evidence="1">
    <location>
        <begin position="27"/>
        <end position="664"/>
    </location>
</feature>
<dbReference type="EMBL" id="JAYFUL010000007">
    <property type="protein sequence ID" value="MEA5257456.1"/>
    <property type="molecule type" value="Genomic_DNA"/>
</dbReference>
<evidence type="ECO:0000313" key="5">
    <source>
        <dbReference type="Proteomes" id="UP001304671"/>
    </source>
</evidence>
<dbReference type="InterPro" id="IPR002931">
    <property type="entry name" value="Transglutaminase-like"/>
</dbReference>
<dbReference type="InterPro" id="IPR024618">
    <property type="entry name" value="DUF3857"/>
</dbReference>
<name>A0ABU5QK64_9BACT</name>
<organism evidence="4 5">
    <name type="scientific">Arcicella aquatica</name>
    <dbReference type="NCBI Taxonomy" id="217141"/>
    <lineage>
        <taxon>Bacteria</taxon>
        <taxon>Pseudomonadati</taxon>
        <taxon>Bacteroidota</taxon>
        <taxon>Cytophagia</taxon>
        <taxon>Cytophagales</taxon>
        <taxon>Flectobacillaceae</taxon>
        <taxon>Arcicella</taxon>
    </lineage>
</organism>
<proteinExistence type="predicted"/>
<dbReference type="Gene3D" id="2.60.40.3140">
    <property type="match status" value="1"/>
</dbReference>
<keyword evidence="1" id="KW-0732">Signal</keyword>
<sequence>MIDQHLKVVRKPLFFLLLLLTFASYAQNSPIKFGKIDIADLQSKSYDKDTAAEAVVLCDFGTHDYTFQGENLKVIFTRHRRIKILKKSGYDWATHSFGLSSAKNSSAKEYATNIKGATYNLVNGKIEVTKLEKESIFLEKKNEYYSIKKITLPNVKEGSIIEFSYIIESDFDTEVRPWEFQRSIPTVWSEYQVKVPEFYQFQVITQGYQPFLVASNTQESINLGAGVGTINATYYRFVQKDVPALREEPYITTIDDYRTQVEFEISAYTPRGGIHKNFSSTWNDFSKTLNEYERFGRLLNKGGFLKDVAATIKLTAKDSLSKIQAAYDYVSKNMTWNQNESFLATSNLKKAFETKTGNVADINLMLIVLLRELDIEADPVVMSTRTNGRVLDHYVLERKFNYVIAAVAYQGKWLLIDATEPMMSLGILPIRCLNGQGRLINGDSGDWVKLESNDRLAKTVIANLEITPEGQLQGQLSINHMGYLAHDERVSVVKETKAKYIENLKKKHSAWEIKTVDIEDEKDITRPLQIKLDLNITEGVGVAGERIYISPMIGQGEDKNPFTTLERKYPVDFAALIEDNFIATYQIPKGYVIEEIPKSMKVNLPEDSGRFTFLVGKAEDRISISSKIQLKKTMYYAEEYELLKRFFDQIIAKHAEQIVLKKAQ</sequence>
<evidence type="ECO:0000259" key="2">
    <source>
        <dbReference type="Pfam" id="PF01841"/>
    </source>
</evidence>
<dbReference type="Pfam" id="PF12969">
    <property type="entry name" value="DUF3857"/>
    <property type="match status" value="1"/>
</dbReference>
<feature type="domain" description="Transglutaminase-like" evidence="2">
    <location>
        <begin position="307"/>
        <end position="418"/>
    </location>
</feature>
<gene>
    <name evidence="4" type="ORF">VB264_06665</name>
</gene>
<evidence type="ECO:0000256" key="1">
    <source>
        <dbReference type="SAM" id="SignalP"/>
    </source>
</evidence>
<reference evidence="4 5" key="1">
    <citation type="submission" date="2023-12" db="EMBL/GenBank/DDBJ databases">
        <title>Novel species of the genus Arcicella isolated from rivers.</title>
        <authorList>
            <person name="Lu H."/>
        </authorList>
    </citation>
    <scope>NUCLEOTIDE SEQUENCE [LARGE SCALE GENOMIC DNA]</scope>
    <source>
        <strain evidence="4 5">LMG 21963</strain>
    </source>
</reference>
<comment type="caution">
    <text evidence="4">The sequence shown here is derived from an EMBL/GenBank/DDBJ whole genome shotgun (WGS) entry which is preliminary data.</text>
</comment>
<dbReference type="Proteomes" id="UP001304671">
    <property type="component" value="Unassembled WGS sequence"/>
</dbReference>
<feature type="domain" description="DUF3857" evidence="3">
    <location>
        <begin position="74"/>
        <end position="205"/>
    </location>
</feature>
<dbReference type="InterPro" id="IPR038765">
    <property type="entry name" value="Papain-like_cys_pep_sf"/>
</dbReference>
<accession>A0ABU5QK64</accession>